<evidence type="ECO:0000313" key="1">
    <source>
        <dbReference type="EMBL" id="MBB5916811.1"/>
    </source>
</evidence>
<organism evidence="1 2">
    <name type="scientific">Nocardia transvalensis</name>
    <dbReference type="NCBI Taxonomy" id="37333"/>
    <lineage>
        <taxon>Bacteria</taxon>
        <taxon>Bacillati</taxon>
        <taxon>Actinomycetota</taxon>
        <taxon>Actinomycetes</taxon>
        <taxon>Mycobacteriales</taxon>
        <taxon>Nocardiaceae</taxon>
        <taxon>Nocardia</taxon>
    </lineage>
</organism>
<comment type="caution">
    <text evidence="1">The sequence shown here is derived from an EMBL/GenBank/DDBJ whole genome shotgun (WGS) entry which is preliminary data.</text>
</comment>
<accession>A0A7W9PIJ5</accession>
<dbReference type="AlphaFoldDB" id="A0A7W9PIJ5"/>
<gene>
    <name evidence="1" type="ORF">BJY24_005723</name>
</gene>
<keyword evidence="2" id="KW-1185">Reference proteome</keyword>
<protein>
    <submittedName>
        <fullName evidence="1">Uncharacterized protein</fullName>
    </submittedName>
</protein>
<dbReference type="RefSeq" id="WP_040753994.1">
    <property type="nucleotide sequence ID" value="NZ_JACHIT010000002.1"/>
</dbReference>
<proteinExistence type="predicted"/>
<dbReference type="Proteomes" id="UP000540412">
    <property type="component" value="Unassembled WGS sequence"/>
</dbReference>
<evidence type="ECO:0000313" key="2">
    <source>
        <dbReference type="Proteomes" id="UP000540412"/>
    </source>
</evidence>
<reference evidence="1 2" key="1">
    <citation type="submission" date="2020-08" db="EMBL/GenBank/DDBJ databases">
        <title>Sequencing the genomes of 1000 actinobacteria strains.</title>
        <authorList>
            <person name="Klenk H.-P."/>
        </authorList>
    </citation>
    <scope>NUCLEOTIDE SEQUENCE [LARGE SCALE GENOMIC DNA]</scope>
    <source>
        <strain evidence="1 2">DSM 43582</strain>
    </source>
</reference>
<dbReference type="EMBL" id="JACHIT010000002">
    <property type="protein sequence ID" value="MBB5916811.1"/>
    <property type="molecule type" value="Genomic_DNA"/>
</dbReference>
<sequence length="199" mass="21548">MDDDLGIDAAAQDDPAWREWSRPERIAHQVDRLFSETLPAVPTGPGGWTTPAGDPLPPMPAVARYDDAMKLHWLADVFGGFFPDEDSLLVADNADLADQFVCYIGQYFVERCGGRWINDPSLGGMLYEFGPAVAFDYLPPSETAVSPGVHPVHLLFEAAADGDFAVVTDAMYSASASYAEAHGLAHEALQLRGQHDLNA</sequence>
<name>A0A7W9PIJ5_9NOCA</name>